<dbReference type="AlphaFoldDB" id="A0A1Y5TNG9"/>
<evidence type="ECO:0000313" key="2">
    <source>
        <dbReference type="Proteomes" id="UP000193307"/>
    </source>
</evidence>
<dbReference type="Pfam" id="PF05336">
    <property type="entry name" value="rhaM"/>
    <property type="match status" value="1"/>
</dbReference>
<dbReference type="RefSeq" id="WP_085850686.1">
    <property type="nucleotide sequence ID" value="NZ_FNZV01000018.1"/>
</dbReference>
<dbReference type="Gene3D" id="3.30.70.100">
    <property type="match status" value="1"/>
</dbReference>
<proteinExistence type="predicted"/>
<protein>
    <submittedName>
        <fullName evidence="1">L-rhamnose mutarotase</fullName>
    </submittedName>
</protein>
<keyword evidence="2" id="KW-1185">Reference proteome</keyword>
<dbReference type="InterPro" id="IPR011008">
    <property type="entry name" value="Dimeric_a/b-barrel"/>
</dbReference>
<dbReference type="EMBL" id="FWFW01000017">
    <property type="protein sequence ID" value="SLN68181.1"/>
    <property type="molecule type" value="Genomic_DNA"/>
</dbReference>
<dbReference type="PANTHER" id="PTHR34389">
    <property type="entry name" value="L-RHAMNOSE MUTAROTASE"/>
    <property type="match status" value="1"/>
</dbReference>
<dbReference type="PANTHER" id="PTHR34389:SF2">
    <property type="entry name" value="L-RHAMNOSE MUTAROTASE"/>
    <property type="match status" value="1"/>
</dbReference>
<sequence>MKRYGQVIGLKAEHIEAYKKLHADVWPSVLAKISECHIRNYVIYLREPENLLFASFEYHGADFASDMAAMAADPETQKWWALCEPLQCPLKTRTDGSWWADMEEVFFHD</sequence>
<dbReference type="SUPFAM" id="SSF54909">
    <property type="entry name" value="Dimeric alpha+beta barrel"/>
    <property type="match status" value="1"/>
</dbReference>
<name>A0A1Y5TNG9_9RHOB</name>
<gene>
    <name evidence="1" type="primary">rhaM_2</name>
    <name evidence="1" type="ORF">PAM7971_03616</name>
</gene>
<evidence type="ECO:0000313" key="1">
    <source>
        <dbReference type="EMBL" id="SLN68181.1"/>
    </source>
</evidence>
<reference evidence="1 2" key="1">
    <citation type="submission" date="2017-03" db="EMBL/GenBank/DDBJ databases">
        <authorList>
            <person name="Afonso C.L."/>
            <person name="Miller P.J."/>
            <person name="Scott M.A."/>
            <person name="Spackman E."/>
            <person name="Goraichik I."/>
            <person name="Dimitrov K.M."/>
            <person name="Suarez D.L."/>
            <person name="Swayne D.E."/>
        </authorList>
    </citation>
    <scope>NUCLEOTIDE SEQUENCE [LARGE SCALE GENOMIC DNA]</scope>
    <source>
        <strain evidence="1 2">CECT 7971</strain>
    </source>
</reference>
<organism evidence="1 2">
    <name type="scientific">Pacificibacter marinus</name>
    <dbReference type="NCBI Taxonomy" id="658057"/>
    <lineage>
        <taxon>Bacteria</taxon>
        <taxon>Pseudomonadati</taxon>
        <taxon>Pseudomonadota</taxon>
        <taxon>Alphaproteobacteria</taxon>
        <taxon>Rhodobacterales</taxon>
        <taxon>Roseobacteraceae</taxon>
        <taxon>Pacificibacter</taxon>
    </lineage>
</organism>
<dbReference type="InterPro" id="IPR008000">
    <property type="entry name" value="Rham/fucose_mutarotase"/>
</dbReference>
<dbReference type="OrthoDB" id="9799608at2"/>
<dbReference type="STRING" id="658057.SAMN04488032_11840"/>
<dbReference type="GO" id="GO:0016857">
    <property type="term" value="F:racemase and epimerase activity, acting on carbohydrates and derivatives"/>
    <property type="evidence" value="ECO:0007669"/>
    <property type="project" value="InterPro"/>
</dbReference>
<accession>A0A1Y5TNG9</accession>
<dbReference type="Proteomes" id="UP000193307">
    <property type="component" value="Unassembled WGS sequence"/>
</dbReference>